<comment type="subcellular location">
    <subcellularLocation>
        <location evidence="1">Nucleus</location>
    </subcellularLocation>
</comment>
<evidence type="ECO:0000256" key="6">
    <source>
        <dbReference type="ARBA" id="ARBA00023242"/>
    </source>
</evidence>
<dbReference type="Pfam" id="PF11573">
    <property type="entry name" value="Med23"/>
    <property type="match status" value="1"/>
</dbReference>
<comment type="caution">
    <text evidence="9">The sequence shown here is derived from an EMBL/GenBank/DDBJ whole genome shotgun (WGS) entry which is preliminary data.</text>
</comment>
<protein>
    <recommendedName>
        <fullName evidence="3">Mediator of RNA polymerase II transcription subunit 23</fullName>
    </recommendedName>
    <alternativeName>
        <fullName evidence="7">Mediator complex subunit 23</fullName>
    </alternativeName>
</protein>
<comment type="similarity">
    <text evidence="2">Belongs to the Mediator complex subunit 23 family.</text>
</comment>
<dbReference type="InterPro" id="IPR021629">
    <property type="entry name" value="Mediator_Med23"/>
</dbReference>
<dbReference type="EMBL" id="VYZN01000049">
    <property type="protein sequence ID" value="KAE9528146.1"/>
    <property type="molecule type" value="Genomic_DNA"/>
</dbReference>
<dbReference type="GO" id="GO:0016592">
    <property type="term" value="C:mediator complex"/>
    <property type="evidence" value="ECO:0007669"/>
    <property type="project" value="TreeGrafter"/>
</dbReference>
<evidence type="ECO:0000256" key="1">
    <source>
        <dbReference type="ARBA" id="ARBA00004123"/>
    </source>
</evidence>
<sequence>MNGNVKFPNIDWRFNEFPNPAVYALYMTCAELMALPLTPASVANSLLDVVMQRYTEIPSHEIHCWINSIGLIMSSMPEPFWVTLQDRIMQMMQSPGLATWKYAHTPFQLFNFDLAHSCMLDNRFIYMLALAHATWHHAGVGHIASIPSFVKEKLGPSVYSEEQFIFLCHLVAPFLSRYNLDKPSPSIVDITVELFNALERMDKHVQTLRYMDPICDLLYHIKYQYVGNLMKTEMEGIVYRLRLPLQKKLRFITQLSLAEVEAMNQPSTDPVVVITNGTNGTATPQNTNTASVPHPVLIFLSPALFSSIFRLYCNPMSYYYFTLIIITAYIRLLENLFVALSILLTRALSKKQLGKTALDSYRIVLIFYSIKDTEISISSLLKFDSRLSFFFSF</sequence>
<evidence type="ECO:0000256" key="2">
    <source>
        <dbReference type="ARBA" id="ARBA00010222"/>
    </source>
</evidence>
<proteinExistence type="inferred from homology"/>
<dbReference type="OrthoDB" id="9982951at2759"/>
<dbReference type="GO" id="GO:0006357">
    <property type="term" value="P:regulation of transcription by RNA polymerase II"/>
    <property type="evidence" value="ECO:0007669"/>
    <property type="project" value="TreeGrafter"/>
</dbReference>
<evidence type="ECO:0000313" key="9">
    <source>
        <dbReference type="EMBL" id="KAE9528146.1"/>
    </source>
</evidence>
<evidence type="ECO:0000313" key="10">
    <source>
        <dbReference type="Proteomes" id="UP000475862"/>
    </source>
</evidence>
<keyword evidence="6" id="KW-0539">Nucleus</keyword>
<keyword evidence="8" id="KW-1133">Transmembrane helix</keyword>
<keyword evidence="8" id="KW-0472">Membrane</keyword>
<organism evidence="9 10">
    <name type="scientific">Aphis glycines</name>
    <name type="common">Soybean aphid</name>
    <dbReference type="NCBI Taxonomy" id="307491"/>
    <lineage>
        <taxon>Eukaryota</taxon>
        <taxon>Metazoa</taxon>
        <taxon>Ecdysozoa</taxon>
        <taxon>Arthropoda</taxon>
        <taxon>Hexapoda</taxon>
        <taxon>Insecta</taxon>
        <taxon>Pterygota</taxon>
        <taxon>Neoptera</taxon>
        <taxon>Paraneoptera</taxon>
        <taxon>Hemiptera</taxon>
        <taxon>Sternorrhyncha</taxon>
        <taxon>Aphidomorpha</taxon>
        <taxon>Aphidoidea</taxon>
        <taxon>Aphididae</taxon>
        <taxon>Aphidini</taxon>
        <taxon>Aphis</taxon>
        <taxon>Aphis</taxon>
    </lineage>
</organism>
<evidence type="ECO:0000256" key="3">
    <source>
        <dbReference type="ARBA" id="ARBA00019696"/>
    </source>
</evidence>
<name>A0A6G0T9L7_APHGL</name>
<keyword evidence="10" id="KW-1185">Reference proteome</keyword>
<dbReference type="AlphaFoldDB" id="A0A6G0T9L7"/>
<dbReference type="GO" id="GO:0010628">
    <property type="term" value="P:positive regulation of gene expression"/>
    <property type="evidence" value="ECO:0007669"/>
    <property type="project" value="TreeGrafter"/>
</dbReference>
<evidence type="ECO:0000256" key="8">
    <source>
        <dbReference type="SAM" id="Phobius"/>
    </source>
</evidence>
<dbReference type="PANTHER" id="PTHR12691:SF10">
    <property type="entry name" value="MEDIATOR OF RNA POLYMERASE II TRANSCRIPTION SUBUNIT 23"/>
    <property type="match status" value="1"/>
</dbReference>
<evidence type="ECO:0000256" key="5">
    <source>
        <dbReference type="ARBA" id="ARBA00023163"/>
    </source>
</evidence>
<reference evidence="9 10" key="1">
    <citation type="submission" date="2019-08" db="EMBL/GenBank/DDBJ databases">
        <title>The genome of the soybean aphid Biotype 1, its phylome, world population structure and adaptation to the North American continent.</title>
        <authorList>
            <person name="Giordano R."/>
            <person name="Donthu R.K."/>
            <person name="Hernandez A.G."/>
            <person name="Wright C.L."/>
            <person name="Zimin A.V."/>
        </authorList>
    </citation>
    <scope>NUCLEOTIDE SEQUENCE [LARGE SCALE GENOMIC DNA]</scope>
    <source>
        <tissue evidence="9">Whole aphids</tissue>
    </source>
</reference>
<dbReference type="Proteomes" id="UP000475862">
    <property type="component" value="Unassembled WGS sequence"/>
</dbReference>
<dbReference type="GO" id="GO:0005667">
    <property type="term" value="C:transcription regulator complex"/>
    <property type="evidence" value="ECO:0007669"/>
    <property type="project" value="TreeGrafter"/>
</dbReference>
<keyword evidence="5" id="KW-0804">Transcription</keyword>
<keyword evidence="4" id="KW-0805">Transcription regulation</keyword>
<dbReference type="PANTHER" id="PTHR12691">
    <property type="entry name" value="MEDIATOR OF RNA POLYMERASE II TRANSCRIPTION SUBUNIT 23"/>
    <property type="match status" value="1"/>
</dbReference>
<keyword evidence="8" id="KW-0812">Transmembrane</keyword>
<gene>
    <name evidence="9" type="ORF">AGLY_012568</name>
</gene>
<evidence type="ECO:0000256" key="4">
    <source>
        <dbReference type="ARBA" id="ARBA00023015"/>
    </source>
</evidence>
<feature type="transmembrane region" description="Helical" evidence="8">
    <location>
        <begin position="318"/>
        <end position="345"/>
    </location>
</feature>
<accession>A0A6G0T9L7</accession>
<evidence type="ECO:0000256" key="7">
    <source>
        <dbReference type="ARBA" id="ARBA00031961"/>
    </source>
</evidence>